<name>A0A2G8TF70_9BURK</name>
<dbReference type="Proteomes" id="UP000230390">
    <property type="component" value="Unassembled WGS sequence"/>
</dbReference>
<dbReference type="OrthoDB" id="8760043at2"/>
<organism evidence="1 2">
    <name type="scientific">Massilia eurypsychrophila</name>
    <dbReference type="NCBI Taxonomy" id="1485217"/>
    <lineage>
        <taxon>Bacteria</taxon>
        <taxon>Pseudomonadati</taxon>
        <taxon>Pseudomonadota</taxon>
        <taxon>Betaproteobacteria</taxon>
        <taxon>Burkholderiales</taxon>
        <taxon>Oxalobacteraceae</taxon>
        <taxon>Telluria group</taxon>
        <taxon>Massilia</taxon>
    </lineage>
</organism>
<evidence type="ECO:0000313" key="1">
    <source>
        <dbReference type="EMBL" id="PIL44654.1"/>
    </source>
</evidence>
<accession>A0A2G8TF70</accession>
<reference evidence="1 2" key="1">
    <citation type="submission" date="2017-10" db="EMBL/GenBank/DDBJ databases">
        <title>Massilia psychrophilum sp. nov., a novel purple-pigmented bacterium isolated from Tianshan glacier, Xinjiang Municipality, China.</title>
        <authorList>
            <person name="Wang H."/>
        </authorList>
    </citation>
    <scope>NUCLEOTIDE SEQUENCE [LARGE SCALE GENOMIC DNA]</scope>
    <source>
        <strain evidence="1 2">JCM 30074</strain>
    </source>
</reference>
<dbReference type="AlphaFoldDB" id="A0A2G8TF70"/>
<dbReference type="RefSeq" id="WP_099788715.1">
    <property type="nucleotide sequence ID" value="NZ_JBHLYV010000004.1"/>
</dbReference>
<keyword evidence="2" id="KW-1185">Reference proteome</keyword>
<evidence type="ECO:0000313" key="2">
    <source>
        <dbReference type="Proteomes" id="UP000230390"/>
    </source>
</evidence>
<protein>
    <submittedName>
        <fullName evidence="1">Uncharacterized protein</fullName>
    </submittedName>
</protein>
<proteinExistence type="predicted"/>
<comment type="caution">
    <text evidence="1">The sequence shown here is derived from an EMBL/GenBank/DDBJ whole genome shotgun (WGS) entry which is preliminary data.</text>
</comment>
<sequence>MRIKDAIITVFGLVLSLSVLTGMTYSEQFQQAAVAERGTFDALAHDLFNGSKVASAELAGQGSAR</sequence>
<gene>
    <name evidence="1" type="ORF">CR105_12110</name>
</gene>
<dbReference type="EMBL" id="PDOC01000006">
    <property type="protein sequence ID" value="PIL44654.1"/>
    <property type="molecule type" value="Genomic_DNA"/>
</dbReference>